<evidence type="ECO:0000256" key="4">
    <source>
        <dbReference type="ARBA" id="ARBA00022518"/>
    </source>
</evidence>
<keyword evidence="7" id="KW-0010">Activator</keyword>
<feature type="compositionally biased region" description="Low complexity" evidence="9">
    <location>
        <begin position="293"/>
        <end position="305"/>
    </location>
</feature>
<evidence type="ECO:0000256" key="9">
    <source>
        <dbReference type="SAM" id="MobiDB-lite"/>
    </source>
</evidence>
<evidence type="ECO:0000313" key="12">
    <source>
        <dbReference type="EMBL" id="QXV67865.1"/>
    </source>
</evidence>
<feature type="region of interest" description="Disordered" evidence="9">
    <location>
        <begin position="1"/>
        <end position="29"/>
    </location>
</feature>
<evidence type="ECO:0000313" key="13">
    <source>
        <dbReference type="Proteomes" id="UP000099188"/>
    </source>
</evidence>
<evidence type="ECO:0000256" key="2">
    <source>
        <dbReference type="ARBA" id="ARBA00022499"/>
    </source>
</evidence>
<dbReference type="InterPro" id="IPR005028">
    <property type="entry name" value="Herpes_IE2_3"/>
</dbReference>
<feature type="compositionally biased region" description="Low complexity" evidence="9">
    <location>
        <begin position="226"/>
        <end position="258"/>
    </location>
</feature>
<comment type="subcellular location">
    <subcellularLocation>
        <location evidence="1">Host nucleus</location>
    </subcellularLocation>
</comment>
<proteinExistence type="predicted"/>
<keyword evidence="3" id="KW-0945">Host-virus interaction</keyword>
<keyword evidence="8" id="KW-1078">G1/S host cell cycle checkpoint dysregulation by virus</keyword>
<keyword evidence="5" id="KW-1048">Host nucleus</keyword>
<evidence type="ECO:0000256" key="3">
    <source>
        <dbReference type="ARBA" id="ARBA00022504"/>
    </source>
</evidence>
<reference evidence="12" key="2">
    <citation type="submission" date="2021-05" db="EMBL/GenBank/DDBJ databases">
        <title>Cloning and multi-omic analysis of chimpanzee cytomegalovirus: a resource for comparative functional genomics.</title>
        <authorList>
            <person name="Phan Q.V."/>
        </authorList>
    </citation>
    <scope>NUCLEOTIDE SEQUENCE</scope>
    <source>
        <strain evidence="12">Heberling</strain>
    </source>
</reference>
<keyword evidence="2" id="KW-1017">Isopeptide bond</keyword>
<feature type="compositionally biased region" description="Polar residues" evidence="9">
    <location>
        <begin position="315"/>
        <end position="324"/>
    </location>
</feature>
<dbReference type="Pfam" id="PF03361">
    <property type="entry name" value="Herpes_IE2_3"/>
    <property type="match status" value="1"/>
</dbReference>
<name>Q8QRY7_9BETA</name>
<dbReference type="Proteomes" id="UP000099188">
    <property type="component" value="Segment"/>
</dbReference>
<keyword evidence="4" id="KW-0244">Early protein</keyword>
<feature type="domain" description="Herpesvirus intermediate/early protein 2/3 DNA-binding" evidence="10">
    <location>
        <begin position="402"/>
        <end position="562"/>
    </location>
</feature>
<dbReference type="RefSeq" id="NP_612745.1">
    <property type="nucleotide sequence ID" value="NC_003521.1"/>
</dbReference>
<keyword evidence="13" id="KW-1185">Reference proteome</keyword>
<feature type="compositionally biased region" description="Basic residues" evidence="9">
    <location>
        <begin position="152"/>
        <end position="161"/>
    </location>
</feature>
<keyword evidence="3" id="KW-1121">Modulation of host cell cycle by virus</keyword>
<dbReference type="InterPro" id="IPR010855">
    <property type="entry name" value="Cytomega_IE1/IE2"/>
</dbReference>
<protein>
    <submittedName>
        <fullName evidence="11">Regulatory protein IE2</fullName>
    </submittedName>
</protein>
<dbReference type="OrthoDB" id="13626at10239"/>
<keyword evidence="6" id="KW-0832">Ubl conjugation</keyword>
<organism evidence="11 13">
    <name type="scientific">Panine betaherpesvirus 2</name>
    <name type="common">Chimpanzee cytomegalovirus</name>
    <dbReference type="NCBI Taxonomy" id="188763"/>
    <lineage>
        <taxon>Viruses</taxon>
        <taxon>Duplodnaviria</taxon>
        <taxon>Heunggongvirae</taxon>
        <taxon>Peploviricota</taxon>
        <taxon>Herviviricetes</taxon>
        <taxon>Herpesvirales</taxon>
        <taxon>Orthoherpesviridae</taxon>
        <taxon>Betaherpesvirinae</taxon>
        <taxon>Cytomegalovirus</taxon>
        <taxon>Cytomegalovirus paninebeta2</taxon>
    </lineage>
</organism>
<sequence length="598" mass="65079">MESSSGKRKMDSANPDEGPSSKIPRPETPVSKACAFLTSMIQKEVNSQLNLGDPLFPDVSEDDLKSFEDVTKECDENPGKDILQELGIDILAQAVNQAGIDATTAGVTPTTNTCTTSSAPSTGGVCGAAPPSTPSPPVLLPERSVTPDLVSPRKKPRKTQRPFKVIIKPPVPPTPIMMPMIKREIKPDPDFTIQYRDTTIEPTSCIVISDSEEEEGEEVPQKQSESQPRQVQSSAASSSSSSSGSSSSSSRGCSPQVSPATQKAARMNPLLHRQQVQMEVHPPSSSQKDEDSSSSSSSSCSSASDSESESEETKSAPSCVSLTATGGVVRGAPGGSQNAGPRKKKSKRISELDNERVRNIMKDRNTPFSTPSAQTKRGRVRTEDVDRMFRNTTRSLEYKNLPFNIPSIHQVLEEAIKSCNSMQVNNKGIQLIYTRNHEVKSEVDAVRCRLGSMYNLSLSTPFLMEHTVPVTHPPDVCHRTAEACASGVKAVWDMKETHTHQLCPRSSDYRNMIIHGATPVDFLGALNMCLPLMQKFPKQVMLRIFSTNQSSFMLPIYESAAKAYAVGQFEEPAETTEDLDTLSMAIEAAIEDLRNKSQ</sequence>
<dbReference type="Pfam" id="PF07340">
    <property type="entry name" value="Herpes_IE1"/>
    <property type="match status" value="1"/>
</dbReference>
<dbReference type="GeneID" id="935457"/>
<dbReference type="EMBL" id="AF480884">
    <property type="protein sequence ID" value="AAM00751.1"/>
    <property type="molecule type" value="Genomic_DNA"/>
</dbReference>
<reference evidence="11 13" key="1">
    <citation type="journal article" date="2003" name="J. Gen. Virol.">
        <title>The human cytomegalovirus genome revisited: comparison with the chimpanzee cytomegalovirus genome.</title>
        <authorList>
            <person name="Davison A.J."/>
            <person name="Dolan A."/>
            <person name="Akter P."/>
            <person name="Addison C."/>
            <person name="Dargan D.J."/>
            <person name="Alcendor D.J."/>
            <person name="McGeoch D.J."/>
            <person name="Hayward G.S."/>
        </authorList>
    </citation>
    <scope>NUCLEOTIDE SEQUENCE [LARGE SCALE GENOMIC DNA]</scope>
    <source>
        <strain evidence="11">Heberling</strain>
    </source>
</reference>
<dbReference type="GO" id="GO:0039645">
    <property type="term" value="P:symbiont-mediated perturbation of host cell cycle G1/S transition checkpoint"/>
    <property type="evidence" value="ECO:0007669"/>
    <property type="project" value="UniProtKB-KW"/>
</dbReference>
<feature type="region of interest" description="Disordered" evidence="9">
    <location>
        <begin position="211"/>
        <end position="353"/>
    </location>
</feature>
<evidence type="ECO:0000313" key="11">
    <source>
        <dbReference type="EMBL" id="AAM00751.1"/>
    </source>
</evidence>
<dbReference type="GO" id="GO:0042025">
    <property type="term" value="C:host cell nucleus"/>
    <property type="evidence" value="ECO:0007669"/>
    <property type="project" value="UniProtKB-SubCell"/>
</dbReference>
<dbReference type="EMBL" id="MZ151943">
    <property type="protein sequence ID" value="QXV67865.1"/>
    <property type="molecule type" value="Genomic_DNA"/>
</dbReference>
<evidence type="ECO:0000256" key="8">
    <source>
        <dbReference type="ARBA" id="ARBA00023309"/>
    </source>
</evidence>
<dbReference type="GO" id="GO:0039695">
    <property type="term" value="P:DNA-templated viral transcription"/>
    <property type="evidence" value="ECO:0007669"/>
    <property type="project" value="InterPro"/>
</dbReference>
<evidence type="ECO:0000256" key="7">
    <source>
        <dbReference type="ARBA" id="ARBA00023159"/>
    </source>
</evidence>
<evidence type="ECO:0000256" key="6">
    <source>
        <dbReference type="ARBA" id="ARBA00022843"/>
    </source>
</evidence>
<gene>
    <name evidence="11" type="primary">UL122</name>
    <name evidence="11" type="ORF">CCMVgp103</name>
</gene>
<dbReference type="KEGG" id="vg:935457"/>
<feature type="region of interest" description="Disordered" evidence="9">
    <location>
        <begin position="115"/>
        <end position="175"/>
    </location>
</feature>
<accession>Q8QRY7</accession>
<dbReference type="GO" id="GO:0006355">
    <property type="term" value="P:regulation of DNA-templated transcription"/>
    <property type="evidence" value="ECO:0007669"/>
    <property type="project" value="InterPro"/>
</dbReference>
<evidence type="ECO:0000256" key="5">
    <source>
        <dbReference type="ARBA" id="ARBA00022562"/>
    </source>
</evidence>
<evidence type="ECO:0000259" key="10">
    <source>
        <dbReference type="Pfam" id="PF03361"/>
    </source>
</evidence>
<evidence type="ECO:0000256" key="1">
    <source>
        <dbReference type="ARBA" id="ARBA00004147"/>
    </source>
</evidence>